<organism evidence="4">
    <name type="scientific">Schizophyllum commune (strain H4-8 / FGSC 9210)</name>
    <name type="common">Split gill fungus</name>
    <dbReference type="NCBI Taxonomy" id="578458"/>
    <lineage>
        <taxon>Eukaryota</taxon>
        <taxon>Fungi</taxon>
        <taxon>Dikarya</taxon>
        <taxon>Basidiomycota</taxon>
        <taxon>Agaricomycotina</taxon>
        <taxon>Agaricomycetes</taxon>
        <taxon>Agaricomycetidae</taxon>
        <taxon>Agaricales</taxon>
        <taxon>Schizophyllaceae</taxon>
        <taxon>Schizophyllum</taxon>
    </lineage>
</organism>
<dbReference type="EMBL" id="GL377304">
    <property type="protein sequence ID" value="EFI99562.1"/>
    <property type="molecule type" value="Genomic_DNA"/>
</dbReference>
<sequence length="327" mass="36753">MALLHESQDGSELNHLWQLITELSEQLNENRSLSVSLYTTAADIKNQAVHSQNGFVLRRFNLDKSQEEYDAELEQMNQSMAAENQALAHDNKQLSALIKEYESTLDTLMTNFRNRAQDVQDHELSLVRSYEEKLLQLEEDNAKTELQYTTELSNALARLGQYLRGLSRLEGGEPVEGEEDTTSTNEPAAEGPDEASVQLSAPKEDEDGQEPNSPTFEEVMVAPTSYDHALQREIELARLEQENAELRRMLGLLPSYPLRRPQAPPTESELAHRPQTAFEAGRTFERQGEQGRPPATFDPVGQGRGMPAQRGNGAPRGNPAWGLLRWE</sequence>
<evidence type="ECO:0000256" key="1">
    <source>
        <dbReference type="SAM" id="Coils"/>
    </source>
</evidence>
<feature type="region of interest" description="Disordered" evidence="2">
    <location>
        <begin position="283"/>
        <end position="327"/>
    </location>
</feature>
<keyword evidence="4" id="KW-1185">Reference proteome</keyword>
<accession>D8Q074</accession>
<dbReference type="AlphaFoldDB" id="D8Q074"/>
<dbReference type="HOGENOM" id="CLU_052711_1_0_1"/>
<dbReference type="KEGG" id="scm:SCHCO_02615516"/>
<keyword evidence="1" id="KW-0175">Coiled coil</keyword>
<dbReference type="SMR" id="D8Q074"/>
<gene>
    <name evidence="3" type="ORF">SCHCODRAFT_84797</name>
</gene>
<dbReference type="VEuPathDB" id="FungiDB:SCHCODRAFT_02615516"/>
<evidence type="ECO:0000256" key="2">
    <source>
        <dbReference type="SAM" id="MobiDB-lite"/>
    </source>
</evidence>
<name>D8Q074_SCHCM</name>
<dbReference type="OrthoDB" id="21214at2759"/>
<dbReference type="GeneID" id="9585512"/>
<dbReference type="eggNOG" id="ENOG502S1AV">
    <property type="taxonomic scope" value="Eukaryota"/>
</dbReference>
<dbReference type="PANTHER" id="PTHR39472:SF1">
    <property type="entry name" value="EXPRESSED PROTEIN"/>
    <property type="match status" value="1"/>
</dbReference>
<dbReference type="OMA" id="IHSQTGF"/>
<evidence type="ECO:0000313" key="3">
    <source>
        <dbReference type="EMBL" id="EFI99562.1"/>
    </source>
</evidence>
<dbReference type="PANTHER" id="PTHR39472">
    <property type="entry name" value="EXPRESSED PROTEIN"/>
    <property type="match status" value="1"/>
</dbReference>
<dbReference type="Proteomes" id="UP000007431">
    <property type="component" value="Unassembled WGS sequence"/>
</dbReference>
<evidence type="ECO:0000313" key="4">
    <source>
        <dbReference type="Proteomes" id="UP000007431"/>
    </source>
</evidence>
<dbReference type="RefSeq" id="XP_003034465.1">
    <property type="nucleotide sequence ID" value="XM_003034419.1"/>
</dbReference>
<protein>
    <submittedName>
        <fullName evidence="3">Uncharacterized protein</fullName>
    </submittedName>
</protein>
<feature type="coiled-coil region" evidence="1">
    <location>
        <begin position="62"/>
        <end position="147"/>
    </location>
</feature>
<reference evidence="3 4" key="1">
    <citation type="journal article" date="2010" name="Nat. Biotechnol.">
        <title>Genome sequence of the model mushroom Schizophyllum commune.</title>
        <authorList>
            <person name="Ohm R.A."/>
            <person name="de Jong J.F."/>
            <person name="Lugones L.G."/>
            <person name="Aerts A."/>
            <person name="Kothe E."/>
            <person name="Stajich J.E."/>
            <person name="de Vries R.P."/>
            <person name="Record E."/>
            <person name="Levasseur A."/>
            <person name="Baker S.E."/>
            <person name="Bartholomew K.A."/>
            <person name="Coutinho P.M."/>
            <person name="Erdmann S."/>
            <person name="Fowler T.J."/>
            <person name="Gathman A.C."/>
            <person name="Lombard V."/>
            <person name="Henrissat B."/>
            <person name="Knabe N."/>
            <person name="Kuees U."/>
            <person name="Lilly W.W."/>
            <person name="Lindquist E."/>
            <person name="Lucas S."/>
            <person name="Magnuson J.K."/>
            <person name="Piumi F."/>
            <person name="Raudaskoski M."/>
            <person name="Salamov A."/>
            <person name="Schmutz J."/>
            <person name="Schwarze F.W.M.R."/>
            <person name="vanKuyk P.A."/>
            <person name="Horton J.S."/>
            <person name="Grigoriev I.V."/>
            <person name="Woesten H.A.B."/>
        </authorList>
    </citation>
    <scope>NUCLEOTIDE SEQUENCE [LARGE SCALE GENOMIC DNA]</scope>
    <source>
        <strain evidence="4">H4-8 / FGSC 9210</strain>
    </source>
</reference>
<feature type="region of interest" description="Disordered" evidence="2">
    <location>
        <begin position="171"/>
        <end position="215"/>
    </location>
</feature>
<proteinExistence type="predicted"/>
<dbReference type="InParanoid" id="D8Q074"/>